<dbReference type="EMBL" id="RZNY01000009">
    <property type="protein sequence ID" value="RUT46322.1"/>
    <property type="molecule type" value="Genomic_DNA"/>
</dbReference>
<dbReference type="Pfam" id="PF14285">
    <property type="entry name" value="DUF4367"/>
    <property type="match status" value="1"/>
</dbReference>
<sequence length="149" mass="17109">MAEKEKRKSVIDAGEFQEIYEAYYRIWRKPNSIWPLIYYCPLIYRKAMPLTGLGCSTTSRESWQKVASMRVFISATDRVKDISLQLRLMNEATAFEADLDDAEEIKINGYEAVVGKGAVSVEINGVMYMFNSRDSEIQDEQLIKMAESL</sequence>
<reference evidence="2 3" key="1">
    <citation type="submission" date="2018-12" db="EMBL/GenBank/DDBJ databases">
        <authorList>
            <person name="Sun L."/>
            <person name="Chen Z."/>
        </authorList>
    </citation>
    <scope>NUCLEOTIDE SEQUENCE [LARGE SCALE GENOMIC DNA]</scope>
    <source>
        <strain evidence="2 3">DSM 15890</strain>
    </source>
</reference>
<feature type="domain" description="DUF4367" evidence="1">
    <location>
        <begin position="84"/>
        <end position="149"/>
    </location>
</feature>
<evidence type="ECO:0000313" key="2">
    <source>
        <dbReference type="EMBL" id="RUT46322.1"/>
    </source>
</evidence>
<dbReference type="InterPro" id="IPR025377">
    <property type="entry name" value="DUF4367"/>
</dbReference>
<gene>
    <name evidence="2" type="ORF">EJP82_12670</name>
</gene>
<dbReference type="AlphaFoldDB" id="A0A433Y8X5"/>
<protein>
    <submittedName>
        <fullName evidence="2">DUF4367 domain-containing protein</fullName>
    </submittedName>
</protein>
<evidence type="ECO:0000259" key="1">
    <source>
        <dbReference type="Pfam" id="PF14285"/>
    </source>
</evidence>
<dbReference type="RefSeq" id="WP_127192425.1">
    <property type="nucleotide sequence ID" value="NZ_RZNY01000009.1"/>
</dbReference>
<name>A0A433Y8X5_9BACL</name>
<evidence type="ECO:0000313" key="3">
    <source>
        <dbReference type="Proteomes" id="UP000279446"/>
    </source>
</evidence>
<comment type="caution">
    <text evidence="2">The sequence shown here is derived from an EMBL/GenBank/DDBJ whole genome shotgun (WGS) entry which is preliminary data.</text>
</comment>
<dbReference type="Proteomes" id="UP000279446">
    <property type="component" value="Unassembled WGS sequence"/>
</dbReference>
<proteinExistence type="predicted"/>
<accession>A0A433Y8X5</accession>
<keyword evidence="3" id="KW-1185">Reference proteome</keyword>
<organism evidence="2 3">
    <name type="scientific">Paenibacillus anaericanus</name>
    <dbReference type="NCBI Taxonomy" id="170367"/>
    <lineage>
        <taxon>Bacteria</taxon>
        <taxon>Bacillati</taxon>
        <taxon>Bacillota</taxon>
        <taxon>Bacilli</taxon>
        <taxon>Bacillales</taxon>
        <taxon>Paenibacillaceae</taxon>
        <taxon>Paenibacillus</taxon>
    </lineage>
</organism>